<reference evidence="1" key="2">
    <citation type="journal article" date="2015" name="Data Brief">
        <title>Shoot transcriptome of the giant reed, Arundo donax.</title>
        <authorList>
            <person name="Barrero R.A."/>
            <person name="Guerrero F.D."/>
            <person name="Moolhuijzen P."/>
            <person name="Goolsby J.A."/>
            <person name="Tidwell J."/>
            <person name="Bellgard S.E."/>
            <person name="Bellgard M.I."/>
        </authorList>
    </citation>
    <scope>NUCLEOTIDE SEQUENCE</scope>
    <source>
        <tissue evidence="1">Shoot tissue taken approximately 20 cm above the soil surface</tissue>
    </source>
</reference>
<dbReference type="EMBL" id="GBRH01214492">
    <property type="protein sequence ID" value="JAD83403.1"/>
    <property type="molecule type" value="Transcribed_RNA"/>
</dbReference>
<proteinExistence type="predicted"/>
<protein>
    <submittedName>
        <fullName evidence="1">Uncharacterized protein</fullName>
    </submittedName>
</protein>
<reference evidence="1" key="1">
    <citation type="submission" date="2014-09" db="EMBL/GenBank/DDBJ databases">
        <authorList>
            <person name="Magalhaes I.L.F."/>
            <person name="Oliveira U."/>
            <person name="Santos F.R."/>
            <person name="Vidigal T.H.D.A."/>
            <person name="Brescovit A.D."/>
            <person name="Santos A.J."/>
        </authorList>
    </citation>
    <scope>NUCLEOTIDE SEQUENCE</scope>
    <source>
        <tissue evidence="1">Shoot tissue taken approximately 20 cm above the soil surface</tissue>
    </source>
</reference>
<accession>A0A0A9D9P4</accession>
<organism evidence="1">
    <name type="scientific">Arundo donax</name>
    <name type="common">Giant reed</name>
    <name type="synonym">Donax arundinaceus</name>
    <dbReference type="NCBI Taxonomy" id="35708"/>
    <lineage>
        <taxon>Eukaryota</taxon>
        <taxon>Viridiplantae</taxon>
        <taxon>Streptophyta</taxon>
        <taxon>Embryophyta</taxon>
        <taxon>Tracheophyta</taxon>
        <taxon>Spermatophyta</taxon>
        <taxon>Magnoliopsida</taxon>
        <taxon>Liliopsida</taxon>
        <taxon>Poales</taxon>
        <taxon>Poaceae</taxon>
        <taxon>PACMAD clade</taxon>
        <taxon>Arundinoideae</taxon>
        <taxon>Arundineae</taxon>
        <taxon>Arundo</taxon>
    </lineage>
</organism>
<evidence type="ECO:0000313" key="1">
    <source>
        <dbReference type="EMBL" id="JAD83403.1"/>
    </source>
</evidence>
<sequence length="55" mass="6399">MQLLLSSDQDWQPTELTRHSQQISSSTTCHFDYSFTLRIIVNVSTLKILMLCRVL</sequence>
<dbReference type="AlphaFoldDB" id="A0A0A9D9P4"/>
<name>A0A0A9D9P4_ARUDO</name>